<evidence type="ECO:0000313" key="6">
    <source>
        <dbReference type="Proteomes" id="UP000272051"/>
    </source>
</evidence>
<name>A0A497EVA2_9CREN</name>
<dbReference type="InterPro" id="IPR050114">
    <property type="entry name" value="UPF0173_UPF0282_UlaG_hydrolase"/>
</dbReference>
<dbReference type="PANTHER" id="PTHR43546:SF3">
    <property type="entry name" value="UPF0173 METAL-DEPENDENT HYDROLASE MJ1163"/>
    <property type="match status" value="1"/>
</dbReference>
<dbReference type="GO" id="GO:0016787">
    <property type="term" value="F:hydrolase activity"/>
    <property type="evidence" value="ECO:0007669"/>
    <property type="project" value="UniProtKB-UniRule"/>
</dbReference>
<proteinExistence type="inferred from homology"/>
<dbReference type="Proteomes" id="UP000272051">
    <property type="component" value="Unassembled WGS sequence"/>
</dbReference>
<dbReference type="Pfam" id="PF12706">
    <property type="entry name" value="Lactamase_B_2"/>
    <property type="match status" value="1"/>
</dbReference>
<gene>
    <name evidence="4" type="ORF">DRJ31_00415</name>
    <name evidence="5" type="ORF">DRJ33_06410</name>
</gene>
<dbReference type="InterPro" id="IPR001279">
    <property type="entry name" value="Metallo-B-lactamas"/>
</dbReference>
<dbReference type="InterPro" id="IPR036866">
    <property type="entry name" value="RibonucZ/Hydroxyglut_hydro"/>
</dbReference>
<protein>
    <recommendedName>
        <fullName evidence="2">UPF0173 metal-dependent hydrolase DRJ31_00415</fullName>
    </recommendedName>
</protein>
<dbReference type="Gene3D" id="3.60.15.10">
    <property type="entry name" value="Ribonuclease Z/Hydroxyacylglutathione hydrolase-like"/>
    <property type="match status" value="1"/>
</dbReference>
<evidence type="ECO:0000256" key="1">
    <source>
        <dbReference type="ARBA" id="ARBA00022801"/>
    </source>
</evidence>
<dbReference type="SUPFAM" id="SSF56281">
    <property type="entry name" value="Metallo-hydrolase/oxidoreductase"/>
    <property type="match status" value="1"/>
</dbReference>
<comment type="caution">
    <text evidence="4">The sequence shown here is derived from an EMBL/GenBank/DDBJ whole genome shotgun (WGS) entry which is preliminary data.</text>
</comment>
<sequence length="222" mass="24415">MAAIKWYGHAAFRLDFGVRSVLIDPFISQNPSCPVSIYDVEKADIILVTHEHTDHLGDGIELAKKFEAHFVAIYEITSKASVMGVKKTMGMNIGGTAEVDGVEITMVPALHSGLPVGFVVKYKDLRIYHAGDTGLFSDMKLISELYGPIDIALLPIGGHYTMGPKEAAIAASWIKPKVVIPMHYNTFALIKQDPEAFAKMVKEREPSIEVKVLKPGEVFNYP</sequence>
<reference evidence="6 7" key="1">
    <citation type="submission" date="2018-06" db="EMBL/GenBank/DDBJ databases">
        <title>Extensive metabolic versatility and redundancy in microbially diverse, dynamic hydrothermal sediments.</title>
        <authorList>
            <person name="Dombrowski N."/>
            <person name="Teske A."/>
            <person name="Baker B.J."/>
        </authorList>
    </citation>
    <scope>NUCLEOTIDE SEQUENCE [LARGE SCALE GENOMIC DNA]</scope>
    <source>
        <strain evidence="5">B34_G17</strain>
        <strain evidence="4">B66_G16</strain>
    </source>
</reference>
<evidence type="ECO:0000256" key="2">
    <source>
        <dbReference type="HAMAP-Rule" id="MF_00457"/>
    </source>
</evidence>
<organism evidence="4 7">
    <name type="scientific">Thermoproteota archaeon</name>
    <dbReference type="NCBI Taxonomy" id="2056631"/>
    <lineage>
        <taxon>Archaea</taxon>
        <taxon>Thermoproteota</taxon>
    </lineage>
</organism>
<dbReference type="SMART" id="SM00849">
    <property type="entry name" value="Lactamase_B"/>
    <property type="match status" value="1"/>
</dbReference>
<evidence type="ECO:0000313" key="7">
    <source>
        <dbReference type="Proteomes" id="UP000278475"/>
    </source>
</evidence>
<dbReference type="EMBL" id="QMQV01000002">
    <property type="protein sequence ID" value="RLE50650.1"/>
    <property type="molecule type" value="Genomic_DNA"/>
</dbReference>
<accession>A0A497EVA2</accession>
<dbReference type="EMBL" id="QMQX01000127">
    <property type="protein sequence ID" value="RLE51159.1"/>
    <property type="molecule type" value="Genomic_DNA"/>
</dbReference>
<evidence type="ECO:0000313" key="5">
    <source>
        <dbReference type="EMBL" id="RLE51159.1"/>
    </source>
</evidence>
<dbReference type="AlphaFoldDB" id="A0A497EVA2"/>
<dbReference type="Proteomes" id="UP000278475">
    <property type="component" value="Unassembled WGS sequence"/>
</dbReference>
<dbReference type="NCBIfam" id="NF001911">
    <property type="entry name" value="PRK00685.1"/>
    <property type="match status" value="1"/>
</dbReference>
<comment type="similarity">
    <text evidence="2">Belongs to the UPF0173 family.</text>
</comment>
<evidence type="ECO:0000313" key="4">
    <source>
        <dbReference type="EMBL" id="RLE50650.1"/>
    </source>
</evidence>
<evidence type="ECO:0000259" key="3">
    <source>
        <dbReference type="SMART" id="SM00849"/>
    </source>
</evidence>
<dbReference type="PANTHER" id="PTHR43546">
    <property type="entry name" value="UPF0173 METAL-DEPENDENT HYDROLASE MJ1163-RELATED"/>
    <property type="match status" value="1"/>
</dbReference>
<feature type="domain" description="Metallo-beta-lactamase" evidence="3">
    <location>
        <begin position="8"/>
        <end position="183"/>
    </location>
</feature>
<dbReference type="InterPro" id="IPR022877">
    <property type="entry name" value="UPF0173"/>
</dbReference>
<dbReference type="HAMAP" id="MF_00457">
    <property type="entry name" value="UPF0173"/>
    <property type="match status" value="1"/>
</dbReference>
<keyword evidence="1 2" id="KW-0378">Hydrolase</keyword>